<evidence type="ECO:0000256" key="5">
    <source>
        <dbReference type="ARBA" id="ARBA00022970"/>
    </source>
</evidence>
<dbReference type="Proteomes" id="UP000321157">
    <property type="component" value="Unassembled WGS sequence"/>
</dbReference>
<dbReference type="PANTHER" id="PTHR11795:SF451">
    <property type="entry name" value="ABC TRANSPORTER PERMEASE PROTEIN"/>
    <property type="match status" value="1"/>
</dbReference>
<dbReference type="OrthoDB" id="9807115at2"/>
<feature type="transmembrane region" description="Helical" evidence="9">
    <location>
        <begin position="63"/>
        <end position="82"/>
    </location>
</feature>
<evidence type="ECO:0000256" key="8">
    <source>
        <dbReference type="ARBA" id="ARBA00037998"/>
    </source>
</evidence>
<dbReference type="InterPro" id="IPR001851">
    <property type="entry name" value="ABC_transp_permease"/>
</dbReference>
<keyword evidence="7 9" id="KW-0472">Membrane</keyword>
<evidence type="ECO:0000256" key="4">
    <source>
        <dbReference type="ARBA" id="ARBA00022692"/>
    </source>
</evidence>
<dbReference type="PANTHER" id="PTHR11795">
    <property type="entry name" value="BRANCHED-CHAIN AMINO ACID TRANSPORT SYSTEM PERMEASE PROTEIN LIVH"/>
    <property type="match status" value="1"/>
</dbReference>
<keyword evidence="5" id="KW-0029">Amino-acid transport</keyword>
<dbReference type="EMBL" id="BJXX01000058">
    <property type="protein sequence ID" value="GEN33955.1"/>
    <property type="molecule type" value="Genomic_DNA"/>
</dbReference>
<evidence type="ECO:0000256" key="7">
    <source>
        <dbReference type="ARBA" id="ARBA00023136"/>
    </source>
</evidence>
<comment type="similarity">
    <text evidence="8">Belongs to the binding-protein-dependent transport system permease family. LivHM subfamily.</text>
</comment>
<keyword evidence="11" id="KW-1185">Reference proteome</keyword>
<comment type="caution">
    <text evidence="10">The sequence shown here is derived from an EMBL/GenBank/DDBJ whole genome shotgun (WGS) entry which is preliminary data.</text>
</comment>
<evidence type="ECO:0000256" key="6">
    <source>
        <dbReference type="ARBA" id="ARBA00022989"/>
    </source>
</evidence>
<keyword evidence="2" id="KW-0813">Transport</keyword>
<evidence type="ECO:0000256" key="3">
    <source>
        <dbReference type="ARBA" id="ARBA00022475"/>
    </source>
</evidence>
<feature type="transmembrane region" description="Helical" evidence="9">
    <location>
        <begin position="189"/>
        <end position="211"/>
    </location>
</feature>
<organism evidence="10 11">
    <name type="scientific">Aneurinibacillus danicus</name>
    <dbReference type="NCBI Taxonomy" id="267746"/>
    <lineage>
        <taxon>Bacteria</taxon>
        <taxon>Bacillati</taxon>
        <taxon>Bacillota</taxon>
        <taxon>Bacilli</taxon>
        <taxon>Bacillales</taxon>
        <taxon>Paenibacillaceae</taxon>
        <taxon>Aneurinibacillus group</taxon>
        <taxon>Aneurinibacillus</taxon>
    </lineage>
</organism>
<keyword evidence="6 9" id="KW-1133">Transmembrane helix</keyword>
<gene>
    <name evidence="10" type="ORF">ADA01nite_14150</name>
</gene>
<proteinExistence type="inferred from homology"/>
<evidence type="ECO:0000256" key="1">
    <source>
        <dbReference type="ARBA" id="ARBA00004651"/>
    </source>
</evidence>
<feature type="transmembrane region" description="Helical" evidence="9">
    <location>
        <begin position="260"/>
        <end position="283"/>
    </location>
</feature>
<dbReference type="RefSeq" id="WP_146809247.1">
    <property type="nucleotide sequence ID" value="NZ_BJXX01000058.1"/>
</dbReference>
<dbReference type="Pfam" id="PF02653">
    <property type="entry name" value="BPD_transp_2"/>
    <property type="match status" value="1"/>
</dbReference>
<dbReference type="AlphaFoldDB" id="A0A511V4U1"/>
<protein>
    <submittedName>
        <fullName evidence="10">Branched-chain amino acid ABC transporter permease</fullName>
    </submittedName>
</protein>
<reference evidence="10 11" key="1">
    <citation type="submission" date="2019-07" db="EMBL/GenBank/DDBJ databases">
        <title>Whole genome shotgun sequence of Aneurinibacillus danicus NBRC 102444.</title>
        <authorList>
            <person name="Hosoyama A."/>
            <person name="Uohara A."/>
            <person name="Ohji S."/>
            <person name="Ichikawa N."/>
        </authorList>
    </citation>
    <scope>NUCLEOTIDE SEQUENCE [LARGE SCALE GENOMIC DNA]</scope>
    <source>
        <strain evidence="10 11">NBRC 102444</strain>
    </source>
</reference>
<dbReference type="InterPro" id="IPR052157">
    <property type="entry name" value="BCAA_transport_permease"/>
</dbReference>
<comment type="subcellular location">
    <subcellularLocation>
        <location evidence="1">Cell membrane</location>
        <topology evidence="1">Multi-pass membrane protein</topology>
    </subcellularLocation>
</comment>
<feature type="transmembrane region" description="Helical" evidence="9">
    <location>
        <begin position="94"/>
        <end position="114"/>
    </location>
</feature>
<evidence type="ECO:0000313" key="11">
    <source>
        <dbReference type="Proteomes" id="UP000321157"/>
    </source>
</evidence>
<feature type="transmembrane region" description="Helical" evidence="9">
    <location>
        <begin position="6"/>
        <end position="27"/>
    </location>
</feature>
<accession>A0A511V4U1</accession>
<keyword evidence="4 9" id="KW-0812">Transmembrane</keyword>
<feature type="transmembrane region" description="Helical" evidence="9">
    <location>
        <begin position="134"/>
        <end position="157"/>
    </location>
</feature>
<dbReference type="GO" id="GO:0006865">
    <property type="term" value="P:amino acid transport"/>
    <property type="evidence" value="ECO:0007669"/>
    <property type="project" value="UniProtKB-KW"/>
</dbReference>
<evidence type="ECO:0000256" key="9">
    <source>
        <dbReference type="SAM" id="Phobius"/>
    </source>
</evidence>
<dbReference type="GO" id="GO:0005886">
    <property type="term" value="C:plasma membrane"/>
    <property type="evidence" value="ECO:0007669"/>
    <property type="project" value="UniProtKB-SubCell"/>
</dbReference>
<sequence>MLTQQIVSGLAAGSLYALAALGLVLIYKTSDLVNFAQGEMAMISTFVGFTLIHSWGMGYWLSFLLALVFAAVFGIIVERVFMRPVQKAPVLSQIILTLGLYMAFRGIAGMIWGYEPASFPEAIKGEPISLGSMLVTPNQILIFTLTIALMFLFFYLFRYTMVGLAMRAAAQNLGTTELMGIRVGSIFSLTWAISAVLGGIAGLLIAPTTFLDPNMMGEVAIKAFAAAVLGGFSSLPGAVIGGLSIGLFENLVAGYVSAELKTAFVFFLIILILYVKPTGLLGIKQVKKV</sequence>
<keyword evidence="3" id="KW-1003">Cell membrane</keyword>
<name>A0A511V4U1_9BACL</name>
<evidence type="ECO:0000313" key="10">
    <source>
        <dbReference type="EMBL" id="GEN33955.1"/>
    </source>
</evidence>
<dbReference type="GO" id="GO:0022857">
    <property type="term" value="F:transmembrane transporter activity"/>
    <property type="evidence" value="ECO:0007669"/>
    <property type="project" value="InterPro"/>
</dbReference>
<feature type="transmembrane region" description="Helical" evidence="9">
    <location>
        <begin position="223"/>
        <end position="248"/>
    </location>
</feature>
<evidence type="ECO:0000256" key="2">
    <source>
        <dbReference type="ARBA" id="ARBA00022448"/>
    </source>
</evidence>
<dbReference type="CDD" id="cd06582">
    <property type="entry name" value="TM_PBP1_LivH_like"/>
    <property type="match status" value="1"/>
</dbReference>